<sequence>MPANEACRNCGALLTGEWCAACGQKRFVEADRRLANLLAQAFELLTDLDGRLWGTLRALAFRPGLLDRDYMAGRRRRWLPPLSLFLLANVVYFMAPLRADFDLSFASQVPGPVAAAALGDEAAPGIERFPGQLHRVVTTGLVERVVAQRDARERASGGEGYTLAQLRRDYDAIAGDVSKALLVLHVPFVALLLMAALAGTRRYYAEHVVVTLHFFAMLVPATLAFGQAVRWIQQYAGPRGAVTALSLLFLGALAAWTWRQVARGYGVGRGRAALGALALLAGTVLVNVVVYRALQFTITLWLS</sequence>
<dbReference type="EMBL" id="JARYGX010000019">
    <property type="protein sequence ID" value="MDH7453289.1"/>
    <property type="molecule type" value="Genomic_DNA"/>
</dbReference>
<feature type="transmembrane region" description="Helical" evidence="1">
    <location>
        <begin position="180"/>
        <end position="198"/>
    </location>
</feature>
<feature type="transmembrane region" description="Helical" evidence="1">
    <location>
        <begin position="78"/>
        <end position="95"/>
    </location>
</feature>
<dbReference type="Proteomes" id="UP001160550">
    <property type="component" value="Unassembled WGS sequence"/>
</dbReference>
<reference evidence="2" key="1">
    <citation type="journal article" date="2007" name="Int. J. Syst. Evol. Microbiol.">
        <title>Luteimonas composti sp. nov., a moderately thermophilic bacterium isolated from food waste.</title>
        <authorList>
            <person name="Young C.C."/>
            <person name="Kampfer P."/>
            <person name="Chen W.M."/>
            <person name="Yen W.S."/>
            <person name="Arun A.B."/>
            <person name="Lai W.A."/>
            <person name="Shen F.T."/>
            <person name="Rekha P.D."/>
            <person name="Lin K.Y."/>
            <person name="Chou J.H."/>
        </authorList>
    </citation>
    <scope>NUCLEOTIDE SEQUENCE</scope>
    <source>
        <strain evidence="2">CC-YY355</strain>
    </source>
</reference>
<feature type="transmembrane region" description="Helical" evidence="1">
    <location>
        <begin position="210"/>
        <end position="229"/>
    </location>
</feature>
<organism evidence="2 3">
    <name type="scientific">Luteimonas composti</name>
    <dbReference type="NCBI Taxonomy" id="398257"/>
    <lineage>
        <taxon>Bacteria</taxon>
        <taxon>Pseudomonadati</taxon>
        <taxon>Pseudomonadota</taxon>
        <taxon>Gammaproteobacteria</taxon>
        <taxon>Lysobacterales</taxon>
        <taxon>Lysobacteraceae</taxon>
        <taxon>Luteimonas</taxon>
    </lineage>
</organism>
<dbReference type="InterPro" id="IPR022134">
    <property type="entry name" value="DUF3667"/>
</dbReference>
<protein>
    <submittedName>
        <fullName evidence="2">DUF3667 domain-containing protein</fullName>
    </submittedName>
</protein>
<keyword evidence="1" id="KW-0812">Transmembrane</keyword>
<keyword evidence="3" id="KW-1185">Reference proteome</keyword>
<evidence type="ECO:0000313" key="3">
    <source>
        <dbReference type="Proteomes" id="UP001160550"/>
    </source>
</evidence>
<gene>
    <name evidence="2" type="ORF">QF205_09450</name>
</gene>
<feature type="transmembrane region" description="Helical" evidence="1">
    <location>
        <begin position="270"/>
        <end position="294"/>
    </location>
</feature>
<name>A0ABT6MRL9_9GAMM</name>
<accession>A0ABT6MRL9</accession>
<feature type="transmembrane region" description="Helical" evidence="1">
    <location>
        <begin position="241"/>
        <end position="258"/>
    </location>
</feature>
<dbReference type="RefSeq" id="WP_280942493.1">
    <property type="nucleotide sequence ID" value="NZ_JARYGX010000019.1"/>
</dbReference>
<proteinExistence type="predicted"/>
<reference evidence="2" key="2">
    <citation type="submission" date="2023-04" db="EMBL/GenBank/DDBJ databases">
        <authorList>
            <person name="Sun J.-Q."/>
        </authorList>
    </citation>
    <scope>NUCLEOTIDE SEQUENCE</scope>
    <source>
        <strain evidence="2">CC-YY355</strain>
    </source>
</reference>
<keyword evidence="1" id="KW-1133">Transmembrane helix</keyword>
<comment type="caution">
    <text evidence="2">The sequence shown here is derived from an EMBL/GenBank/DDBJ whole genome shotgun (WGS) entry which is preliminary data.</text>
</comment>
<evidence type="ECO:0000256" key="1">
    <source>
        <dbReference type="SAM" id="Phobius"/>
    </source>
</evidence>
<evidence type="ECO:0000313" key="2">
    <source>
        <dbReference type="EMBL" id="MDH7453289.1"/>
    </source>
</evidence>
<keyword evidence="1" id="KW-0472">Membrane</keyword>
<dbReference type="Pfam" id="PF12412">
    <property type="entry name" value="DUF3667"/>
    <property type="match status" value="1"/>
</dbReference>